<evidence type="ECO:0000313" key="2">
    <source>
        <dbReference type="Proteomes" id="UP000615003"/>
    </source>
</evidence>
<comment type="caution">
    <text evidence="1">The sequence shown here is derived from an EMBL/GenBank/DDBJ whole genome shotgun (WGS) entry which is preliminary data.</text>
</comment>
<evidence type="ECO:0000313" key="1">
    <source>
        <dbReference type="EMBL" id="MBE0384138.1"/>
    </source>
</evidence>
<reference evidence="1 2" key="1">
    <citation type="submission" date="2015-06" db="EMBL/GenBank/DDBJ databases">
        <title>Genome sequence of Pseudoalteromonas carrageenovora.</title>
        <authorList>
            <person name="Xie B.-B."/>
            <person name="Rong J.-C."/>
            <person name="Qin Q.-L."/>
            <person name="Zhang Y.-Z."/>
        </authorList>
    </citation>
    <scope>NUCLEOTIDE SEQUENCE [LARGE SCALE GENOMIC DNA]</scope>
    <source>
        <strain evidence="1 2">IAM 12662</strain>
    </source>
</reference>
<protein>
    <submittedName>
        <fullName evidence="1">Uncharacterized protein</fullName>
    </submittedName>
</protein>
<gene>
    <name evidence="1" type="ORF">PCARR_b0066</name>
</gene>
<proteinExistence type="predicted"/>
<organism evidence="1 2">
    <name type="scientific">Pseudoalteromonas carrageenovora IAM 12662</name>
    <dbReference type="NCBI Taxonomy" id="1314868"/>
    <lineage>
        <taxon>Bacteria</taxon>
        <taxon>Pseudomonadati</taxon>
        <taxon>Pseudomonadota</taxon>
        <taxon>Gammaproteobacteria</taxon>
        <taxon>Alteromonadales</taxon>
        <taxon>Pseudoalteromonadaceae</taxon>
        <taxon>Pseudoalteromonas</taxon>
    </lineage>
</organism>
<keyword evidence="2" id="KW-1185">Reference proteome</keyword>
<dbReference type="Proteomes" id="UP000615003">
    <property type="component" value="Unassembled WGS sequence"/>
</dbReference>
<sequence length="47" mass="5172">MHGFVVLAYVISFVKSCAPHNSGKIYVIGNGCKAPLRFNNVAIYLRC</sequence>
<dbReference type="EMBL" id="AQGW01000025">
    <property type="protein sequence ID" value="MBE0384138.1"/>
    <property type="molecule type" value="Genomic_DNA"/>
</dbReference>
<accession>A0ABR9EUN6</accession>
<name>A0ABR9EUN6_PSEVC</name>